<reference evidence="2" key="1">
    <citation type="submission" date="2023-03" db="EMBL/GenBank/DDBJ databases">
        <title>MT1 and MT2 Draft Genomes of Novel Species.</title>
        <authorList>
            <person name="Venkateswaran K."/>
        </authorList>
    </citation>
    <scope>NUCLEOTIDE SEQUENCE</scope>
    <source>
        <strain evidence="2">F6_8S_P_1A</strain>
    </source>
</reference>
<dbReference type="EMBL" id="JAROCB010000004">
    <property type="protein sequence ID" value="MDN4598490.1"/>
    <property type="molecule type" value="Genomic_DNA"/>
</dbReference>
<dbReference type="RefSeq" id="WP_301219834.1">
    <property type="nucleotide sequence ID" value="NZ_JAROCB010000004.1"/>
</dbReference>
<comment type="caution">
    <text evidence="2">The sequence shown here is derived from an EMBL/GenBank/DDBJ whole genome shotgun (WGS) entry which is preliminary data.</text>
</comment>
<evidence type="ECO:0000313" key="2">
    <source>
        <dbReference type="EMBL" id="MDN4598490.1"/>
    </source>
</evidence>
<evidence type="ECO:0000256" key="1">
    <source>
        <dbReference type="SAM" id="MobiDB-lite"/>
    </source>
</evidence>
<proteinExistence type="predicted"/>
<dbReference type="Proteomes" id="UP001174210">
    <property type="component" value="Unassembled WGS sequence"/>
</dbReference>
<evidence type="ECO:0000313" key="3">
    <source>
        <dbReference type="Proteomes" id="UP001174210"/>
    </source>
</evidence>
<name>A0ABT8J077_9MICO</name>
<organism evidence="2 3">
    <name type="scientific">Leifsonia virtsii</name>
    <dbReference type="NCBI Taxonomy" id="3035915"/>
    <lineage>
        <taxon>Bacteria</taxon>
        <taxon>Bacillati</taxon>
        <taxon>Actinomycetota</taxon>
        <taxon>Actinomycetes</taxon>
        <taxon>Micrococcales</taxon>
        <taxon>Microbacteriaceae</taxon>
        <taxon>Leifsonia</taxon>
    </lineage>
</organism>
<gene>
    <name evidence="2" type="ORF">P5G59_15155</name>
</gene>
<evidence type="ECO:0008006" key="4">
    <source>
        <dbReference type="Google" id="ProtNLM"/>
    </source>
</evidence>
<feature type="region of interest" description="Disordered" evidence="1">
    <location>
        <begin position="130"/>
        <end position="157"/>
    </location>
</feature>
<protein>
    <recommendedName>
        <fullName evidence="4">HTH cro/C1-type domain-containing protein</fullName>
    </recommendedName>
</protein>
<keyword evidence="3" id="KW-1185">Reference proteome</keyword>
<feature type="compositionally biased region" description="Basic and acidic residues" evidence="1">
    <location>
        <begin position="130"/>
        <end position="146"/>
    </location>
</feature>
<sequence length="157" mass="16817">MTDALVSHVRQATGGKSIRAIAADIGMTHTTLGAHLKADVPDISTVLRVARHYGMPLVPVFLAAGYITEDEARQFSGPFRIEEISDLELSKEMLRRVAAGSASAVITQPPSEELIDDVLRSVEDARVQGTKSDYDVAADARADRTPGVDGDDDRTGL</sequence>
<accession>A0ABT8J077</accession>